<evidence type="ECO:0000313" key="2">
    <source>
        <dbReference type="EMBL" id="KAK3785266.1"/>
    </source>
</evidence>
<dbReference type="Proteomes" id="UP001283361">
    <property type="component" value="Unassembled WGS sequence"/>
</dbReference>
<organism evidence="2 3">
    <name type="scientific">Elysia crispata</name>
    <name type="common">lettuce slug</name>
    <dbReference type="NCBI Taxonomy" id="231223"/>
    <lineage>
        <taxon>Eukaryota</taxon>
        <taxon>Metazoa</taxon>
        <taxon>Spiralia</taxon>
        <taxon>Lophotrochozoa</taxon>
        <taxon>Mollusca</taxon>
        <taxon>Gastropoda</taxon>
        <taxon>Heterobranchia</taxon>
        <taxon>Euthyneura</taxon>
        <taxon>Panpulmonata</taxon>
        <taxon>Sacoglossa</taxon>
        <taxon>Placobranchoidea</taxon>
        <taxon>Plakobranchidae</taxon>
        <taxon>Elysia</taxon>
    </lineage>
</organism>
<proteinExistence type="predicted"/>
<protein>
    <submittedName>
        <fullName evidence="2">Uncharacterized protein</fullName>
    </submittedName>
</protein>
<gene>
    <name evidence="2" type="ORF">RRG08_036802</name>
</gene>
<sequence length="78" mass="8442">MVSGELPIDGAGLDEVLVHHQVAQPEPREVLIGAAEQDVGEEGEGHSAQHGHVEQLHGHEDHPHEDDQATDFAASRER</sequence>
<dbReference type="EMBL" id="JAWDGP010002150">
    <property type="protein sequence ID" value="KAK3785266.1"/>
    <property type="molecule type" value="Genomic_DNA"/>
</dbReference>
<dbReference type="AlphaFoldDB" id="A0AAE1DW61"/>
<name>A0AAE1DW61_9GAST</name>
<feature type="compositionally biased region" description="Basic and acidic residues" evidence="1">
    <location>
        <begin position="43"/>
        <end position="67"/>
    </location>
</feature>
<evidence type="ECO:0000256" key="1">
    <source>
        <dbReference type="SAM" id="MobiDB-lite"/>
    </source>
</evidence>
<evidence type="ECO:0000313" key="3">
    <source>
        <dbReference type="Proteomes" id="UP001283361"/>
    </source>
</evidence>
<keyword evidence="3" id="KW-1185">Reference proteome</keyword>
<comment type="caution">
    <text evidence="2">The sequence shown here is derived from an EMBL/GenBank/DDBJ whole genome shotgun (WGS) entry which is preliminary data.</text>
</comment>
<feature type="region of interest" description="Disordered" evidence="1">
    <location>
        <begin position="24"/>
        <end position="78"/>
    </location>
</feature>
<accession>A0AAE1DW61</accession>
<reference evidence="2" key="1">
    <citation type="journal article" date="2023" name="G3 (Bethesda)">
        <title>A reference genome for the long-term kleptoplast-retaining sea slug Elysia crispata morphotype clarki.</title>
        <authorList>
            <person name="Eastman K.E."/>
            <person name="Pendleton A.L."/>
            <person name="Shaikh M.A."/>
            <person name="Suttiyut T."/>
            <person name="Ogas R."/>
            <person name="Tomko P."/>
            <person name="Gavelis G."/>
            <person name="Widhalm J.R."/>
            <person name="Wisecaver J.H."/>
        </authorList>
    </citation>
    <scope>NUCLEOTIDE SEQUENCE</scope>
    <source>
        <strain evidence="2">ECLA1</strain>
    </source>
</reference>